<proteinExistence type="predicted"/>
<dbReference type="InterPro" id="IPR036397">
    <property type="entry name" value="RNaseH_sf"/>
</dbReference>
<feature type="domain" description="RNase H type-1" evidence="2">
    <location>
        <begin position="34"/>
        <end position="156"/>
    </location>
</feature>
<sequence length="197" mass="22448">MERKEEEKMEVKKPTGNRPRLKWKPPPQGLIKCNTDGAWHKDHQYQGIGWVSRDHTGRLLWAGAKRLQGVGSPIETEALALRWAVQTMVRFGYKHVLFETDSLVLAKMITGKEETWPKLKPLIQEISHTLSANRGYKIEYSTRDSNKTADRIAKEALSFMNYVPKLYSIVPQWLKVVIEADMPSLGSNIDVGPNSYG</sequence>
<dbReference type="InterPro" id="IPR012337">
    <property type="entry name" value="RNaseH-like_sf"/>
</dbReference>
<dbReference type="InterPro" id="IPR044730">
    <property type="entry name" value="RNase_H-like_dom_plant"/>
</dbReference>
<dbReference type="GeneID" id="108834019"/>
<dbReference type="GO" id="GO:0004523">
    <property type="term" value="F:RNA-DNA hybrid ribonuclease activity"/>
    <property type="evidence" value="ECO:0007669"/>
    <property type="project" value="InterPro"/>
</dbReference>
<evidence type="ECO:0000313" key="3">
    <source>
        <dbReference type="Proteomes" id="UP000504610"/>
    </source>
</evidence>
<dbReference type="InterPro" id="IPR002156">
    <property type="entry name" value="RNaseH_domain"/>
</dbReference>
<dbReference type="Gene3D" id="3.30.420.10">
    <property type="entry name" value="Ribonuclease H-like superfamily/Ribonuclease H"/>
    <property type="match status" value="1"/>
</dbReference>
<keyword evidence="3" id="KW-1185">Reference proteome</keyword>
<evidence type="ECO:0000259" key="2">
    <source>
        <dbReference type="Pfam" id="PF13456"/>
    </source>
</evidence>
<protein>
    <submittedName>
        <fullName evidence="4">Uncharacterized protein LOC108834019</fullName>
    </submittedName>
</protein>
<feature type="region of interest" description="Disordered" evidence="1">
    <location>
        <begin position="1"/>
        <end position="27"/>
    </location>
</feature>
<dbReference type="Proteomes" id="UP000504610">
    <property type="component" value="Chromosome 4"/>
</dbReference>
<organism evidence="3 4">
    <name type="scientific">Raphanus sativus</name>
    <name type="common">Radish</name>
    <name type="synonym">Raphanus raphanistrum var. sativus</name>
    <dbReference type="NCBI Taxonomy" id="3726"/>
    <lineage>
        <taxon>Eukaryota</taxon>
        <taxon>Viridiplantae</taxon>
        <taxon>Streptophyta</taxon>
        <taxon>Embryophyta</taxon>
        <taxon>Tracheophyta</taxon>
        <taxon>Spermatophyta</taxon>
        <taxon>Magnoliopsida</taxon>
        <taxon>eudicotyledons</taxon>
        <taxon>Gunneridae</taxon>
        <taxon>Pentapetalae</taxon>
        <taxon>rosids</taxon>
        <taxon>malvids</taxon>
        <taxon>Brassicales</taxon>
        <taxon>Brassicaceae</taxon>
        <taxon>Brassiceae</taxon>
        <taxon>Raphanus</taxon>
    </lineage>
</organism>
<reference evidence="4" key="2">
    <citation type="submission" date="2025-08" db="UniProtKB">
        <authorList>
            <consortium name="RefSeq"/>
        </authorList>
    </citation>
    <scope>IDENTIFICATION</scope>
    <source>
        <tissue evidence="4">Leaf</tissue>
    </source>
</reference>
<dbReference type="KEGG" id="rsz:108834019"/>
<evidence type="ECO:0000313" key="4">
    <source>
        <dbReference type="RefSeq" id="XP_018462888.2"/>
    </source>
</evidence>
<name>A0A6J0LSP4_RAPSA</name>
<dbReference type="GO" id="GO:0003676">
    <property type="term" value="F:nucleic acid binding"/>
    <property type="evidence" value="ECO:0007669"/>
    <property type="project" value="InterPro"/>
</dbReference>
<accession>A0A6J0LSP4</accession>
<dbReference type="PANTHER" id="PTHR47074">
    <property type="entry name" value="BNAC02G40300D PROTEIN"/>
    <property type="match status" value="1"/>
</dbReference>
<feature type="compositionally biased region" description="Basic and acidic residues" evidence="1">
    <location>
        <begin position="1"/>
        <end position="13"/>
    </location>
</feature>
<dbReference type="CDD" id="cd06222">
    <property type="entry name" value="RNase_H_like"/>
    <property type="match status" value="1"/>
</dbReference>
<dbReference type="PANTHER" id="PTHR47074:SF48">
    <property type="entry name" value="POLYNUCLEOTIDYL TRANSFERASE, RIBONUCLEASE H-LIKE SUPERFAMILY PROTEIN"/>
    <property type="match status" value="1"/>
</dbReference>
<gene>
    <name evidence="4" type="primary">LOC108834019</name>
</gene>
<dbReference type="SUPFAM" id="SSF53098">
    <property type="entry name" value="Ribonuclease H-like"/>
    <property type="match status" value="1"/>
</dbReference>
<evidence type="ECO:0000256" key="1">
    <source>
        <dbReference type="SAM" id="MobiDB-lite"/>
    </source>
</evidence>
<dbReference type="InterPro" id="IPR052929">
    <property type="entry name" value="RNase_H-like_EbsB-rel"/>
</dbReference>
<dbReference type="OrthoDB" id="1021825at2759"/>
<reference evidence="3" key="1">
    <citation type="journal article" date="2019" name="Database">
        <title>The radish genome database (RadishGD): an integrated information resource for radish genomics.</title>
        <authorList>
            <person name="Yu H.J."/>
            <person name="Baek S."/>
            <person name="Lee Y.J."/>
            <person name="Cho A."/>
            <person name="Mun J.H."/>
        </authorList>
    </citation>
    <scope>NUCLEOTIDE SEQUENCE [LARGE SCALE GENOMIC DNA]</scope>
    <source>
        <strain evidence="3">cv. WK10039</strain>
    </source>
</reference>
<dbReference type="RefSeq" id="XP_018462888.2">
    <property type="nucleotide sequence ID" value="XM_018607386.2"/>
</dbReference>
<dbReference type="Pfam" id="PF13456">
    <property type="entry name" value="RVT_3"/>
    <property type="match status" value="1"/>
</dbReference>
<dbReference type="AlphaFoldDB" id="A0A6J0LSP4"/>